<dbReference type="RefSeq" id="WP_138270718.1">
    <property type="nucleotide sequence ID" value="NZ_BAABXN010000001.1"/>
</dbReference>
<evidence type="ECO:0000313" key="15">
    <source>
        <dbReference type="Proteomes" id="UP001549106"/>
    </source>
</evidence>
<comment type="catalytic activity">
    <reaction evidence="11 12">
        <text>cytidine + H2O + H(+) = uridine + NH4(+)</text>
        <dbReference type="Rhea" id="RHEA:16069"/>
        <dbReference type="ChEBI" id="CHEBI:15377"/>
        <dbReference type="ChEBI" id="CHEBI:15378"/>
        <dbReference type="ChEBI" id="CHEBI:16704"/>
        <dbReference type="ChEBI" id="CHEBI:17562"/>
        <dbReference type="ChEBI" id="CHEBI:28938"/>
        <dbReference type="EC" id="3.5.4.5"/>
    </reaction>
</comment>
<organism evidence="14 15">
    <name type="scientific">Blautia caecimuris</name>
    <dbReference type="NCBI Taxonomy" id="1796615"/>
    <lineage>
        <taxon>Bacteria</taxon>
        <taxon>Bacillati</taxon>
        <taxon>Bacillota</taxon>
        <taxon>Clostridia</taxon>
        <taxon>Lachnospirales</taxon>
        <taxon>Lachnospiraceae</taxon>
        <taxon>Blautia</taxon>
    </lineage>
</organism>
<proteinExistence type="inferred from homology"/>
<dbReference type="SUPFAM" id="SSF53927">
    <property type="entry name" value="Cytidine deaminase-like"/>
    <property type="match status" value="1"/>
</dbReference>
<dbReference type="PROSITE" id="PS00903">
    <property type="entry name" value="CYT_DCMP_DEAMINASES_1"/>
    <property type="match status" value="1"/>
</dbReference>
<keyword evidence="6 12" id="KW-0479">Metal-binding</keyword>
<dbReference type="PANTHER" id="PTHR11644:SF2">
    <property type="entry name" value="CYTIDINE DEAMINASE"/>
    <property type="match status" value="1"/>
</dbReference>
<dbReference type="Pfam" id="PF00383">
    <property type="entry name" value="dCMP_cyt_deam_1"/>
    <property type="match status" value="1"/>
</dbReference>
<evidence type="ECO:0000256" key="6">
    <source>
        <dbReference type="ARBA" id="ARBA00022723"/>
    </source>
</evidence>
<comment type="similarity">
    <text evidence="3 12">Belongs to the cytidine and deoxycytidylate deaminase family.</text>
</comment>
<comment type="function">
    <text evidence="2 12">This enzyme scavenges exogenous and endogenous cytidine and 2'-deoxycytidine for UMP synthesis.</text>
</comment>
<keyword evidence="15" id="KW-1185">Reference proteome</keyword>
<dbReference type="InterPro" id="IPR016193">
    <property type="entry name" value="Cytidine_deaminase-like"/>
</dbReference>
<evidence type="ECO:0000313" key="14">
    <source>
        <dbReference type="EMBL" id="MET3751252.1"/>
    </source>
</evidence>
<evidence type="ECO:0000256" key="4">
    <source>
        <dbReference type="ARBA" id="ARBA00012783"/>
    </source>
</evidence>
<accession>A0ABV2M454</accession>
<evidence type="ECO:0000256" key="8">
    <source>
        <dbReference type="ARBA" id="ARBA00022833"/>
    </source>
</evidence>
<evidence type="ECO:0000256" key="11">
    <source>
        <dbReference type="ARBA" id="ARBA00049558"/>
    </source>
</evidence>
<reference evidence="14 15" key="1">
    <citation type="submission" date="2024-06" db="EMBL/GenBank/DDBJ databases">
        <title>Genomic Encyclopedia of Type Strains, Phase IV (KMG-IV): sequencing the most valuable type-strain genomes for metagenomic binning, comparative biology and taxonomic classification.</title>
        <authorList>
            <person name="Goeker M."/>
        </authorList>
    </citation>
    <scope>NUCLEOTIDE SEQUENCE [LARGE SCALE GENOMIC DNA]</scope>
    <source>
        <strain evidence="14 15">DSM 29492</strain>
    </source>
</reference>
<evidence type="ECO:0000256" key="3">
    <source>
        <dbReference type="ARBA" id="ARBA00006576"/>
    </source>
</evidence>
<keyword evidence="8 12" id="KW-0862">Zinc</keyword>
<comment type="caution">
    <text evidence="14">The sequence shown here is derived from an EMBL/GenBank/DDBJ whole genome shotgun (WGS) entry which is preliminary data.</text>
</comment>
<evidence type="ECO:0000256" key="12">
    <source>
        <dbReference type="RuleBase" id="RU364006"/>
    </source>
</evidence>
<dbReference type="InterPro" id="IPR016192">
    <property type="entry name" value="APOBEC/CMP_deaminase_Zn-bd"/>
</dbReference>
<dbReference type="InterPro" id="IPR050202">
    <property type="entry name" value="Cyt/Deoxycyt_deaminase"/>
</dbReference>
<sequence length="146" mass="16169">MNTDRLSQQQAVKLIGEAFASQKRAYAPYSHFQVGAALLCRDGSIYGGCNIENASYGACNCAERTALFRAVYEEKKEFCAIAIVGKSQEKEEFDYCAPCGICRQVMAEFCDPDTFQVIVAKSTEDYKIYLLKELLPLSFNGSSLGK</sequence>
<dbReference type="PROSITE" id="PS51747">
    <property type="entry name" value="CYT_DCMP_DEAMINASES_2"/>
    <property type="match status" value="1"/>
</dbReference>
<feature type="domain" description="CMP/dCMP-type deaminase" evidence="13">
    <location>
        <begin position="9"/>
        <end position="142"/>
    </location>
</feature>
<evidence type="ECO:0000256" key="10">
    <source>
        <dbReference type="ARBA" id="ARBA00049252"/>
    </source>
</evidence>
<dbReference type="PANTHER" id="PTHR11644">
    <property type="entry name" value="CYTIDINE DEAMINASE"/>
    <property type="match status" value="1"/>
</dbReference>
<dbReference type="NCBIfam" id="NF004064">
    <property type="entry name" value="PRK05578.1"/>
    <property type="match status" value="1"/>
</dbReference>
<name>A0ABV2M454_9FIRM</name>
<dbReference type="InterPro" id="IPR006262">
    <property type="entry name" value="Cyt_deam_tetra"/>
</dbReference>
<evidence type="ECO:0000259" key="13">
    <source>
        <dbReference type="PROSITE" id="PS51747"/>
    </source>
</evidence>
<dbReference type="Gene3D" id="3.40.140.10">
    <property type="entry name" value="Cytidine Deaminase, domain 2"/>
    <property type="match status" value="1"/>
</dbReference>
<dbReference type="InterPro" id="IPR002125">
    <property type="entry name" value="CMP_dCMP_dom"/>
</dbReference>
<dbReference type="CDD" id="cd01283">
    <property type="entry name" value="cytidine_deaminase"/>
    <property type="match status" value="1"/>
</dbReference>
<evidence type="ECO:0000256" key="5">
    <source>
        <dbReference type="ARBA" id="ARBA00018266"/>
    </source>
</evidence>
<evidence type="ECO:0000256" key="7">
    <source>
        <dbReference type="ARBA" id="ARBA00022801"/>
    </source>
</evidence>
<dbReference type="EC" id="3.5.4.5" evidence="4 12"/>
<evidence type="ECO:0000256" key="2">
    <source>
        <dbReference type="ARBA" id="ARBA00003949"/>
    </source>
</evidence>
<dbReference type="EMBL" id="JBEPMJ010000019">
    <property type="protein sequence ID" value="MET3751252.1"/>
    <property type="molecule type" value="Genomic_DNA"/>
</dbReference>
<dbReference type="GO" id="GO:0004126">
    <property type="term" value="F:cytidine deaminase activity"/>
    <property type="evidence" value="ECO:0007669"/>
    <property type="project" value="UniProtKB-EC"/>
</dbReference>
<evidence type="ECO:0000256" key="9">
    <source>
        <dbReference type="ARBA" id="ARBA00032005"/>
    </source>
</evidence>
<keyword evidence="7 12" id="KW-0378">Hydrolase</keyword>
<dbReference type="NCBIfam" id="TIGR01354">
    <property type="entry name" value="cyt_deam_tetra"/>
    <property type="match status" value="1"/>
</dbReference>
<evidence type="ECO:0000256" key="1">
    <source>
        <dbReference type="ARBA" id="ARBA00001947"/>
    </source>
</evidence>
<comment type="cofactor">
    <cofactor evidence="1 12">
        <name>Zn(2+)</name>
        <dbReference type="ChEBI" id="CHEBI:29105"/>
    </cofactor>
</comment>
<dbReference type="Proteomes" id="UP001549106">
    <property type="component" value="Unassembled WGS sequence"/>
</dbReference>
<gene>
    <name evidence="14" type="ORF">ABID24_002510</name>
</gene>
<comment type="catalytic activity">
    <reaction evidence="10 12">
        <text>2'-deoxycytidine + H2O + H(+) = 2'-deoxyuridine + NH4(+)</text>
        <dbReference type="Rhea" id="RHEA:13433"/>
        <dbReference type="ChEBI" id="CHEBI:15377"/>
        <dbReference type="ChEBI" id="CHEBI:15378"/>
        <dbReference type="ChEBI" id="CHEBI:15698"/>
        <dbReference type="ChEBI" id="CHEBI:16450"/>
        <dbReference type="ChEBI" id="CHEBI:28938"/>
        <dbReference type="EC" id="3.5.4.5"/>
    </reaction>
</comment>
<protein>
    <recommendedName>
        <fullName evidence="5 12">Cytidine deaminase</fullName>
        <ecNumber evidence="4 12">3.5.4.5</ecNumber>
    </recommendedName>
    <alternativeName>
        <fullName evidence="9 12">Cytidine aminohydrolase</fullName>
    </alternativeName>
</protein>